<comment type="caution">
    <text evidence="1">The sequence shown here is derived from an EMBL/GenBank/DDBJ whole genome shotgun (WGS) entry which is preliminary data.</text>
</comment>
<proteinExistence type="predicted"/>
<keyword evidence="1" id="KW-0489">Methyltransferase</keyword>
<dbReference type="AlphaFoldDB" id="K1ST32"/>
<protein>
    <submittedName>
        <fullName evidence="1">DNA methylase</fullName>
    </submittedName>
</protein>
<dbReference type="GO" id="GO:0032259">
    <property type="term" value="P:methylation"/>
    <property type="evidence" value="ECO:0007669"/>
    <property type="project" value="UniProtKB-KW"/>
</dbReference>
<reference evidence="1" key="1">
    <citation type="journal article" date="2013" name="Environ. Microbiol.">
        <title>Microbiota from the distal guts of lean and obese adolescents exhibit partial functional redundancy besides clear differences in community structure.</title>
        <authorList>
            <person name="Ferrer M."/>
            <person name="Ruiz A."/>
            <person name="Lanza F."/>
            <person name="Haange S.B."/>
            <person name="Oberbach A."/>
            <person name="Till H."/>
            <person name="Bargiela R."/>
            <person name="Campoy C."/>
            <person name="Segura M.T."/>
            <person name="Richter M."/>
            <person name="von Bergen M."/>
            <person name="Seifert J."/>
            <person name="Suarez A."/>
        </authorList>
    </citation>
    <scope>NUCLEOTIDE SEQUENCE</scope>
</reference>
<dbReference type="GO" id="GO:0008168">
    <property type="term" value="F:methyltransferase activity"/>
    <property type="evidence" value="ECO:0007669"/>
    <property type="project" value="UniProtKB-KW"/>
</dbReference>
<name>K1ST32_9ZZZZ</name>
<accession>K1ST32</accession>
<evidence type="ECO:0000313" key="1">
    <source>
        <dbReference type="EMBL" id="EKC60713.1"/>
    </source>
</evidence>
<dbReference type="InterPro" id="IPR029063">
    <property type="entry name" value="SAM-dependent_MTases_sf"/>
</dbReference>
<feature type="non-terminal residue" evidence="1">
    <location>
        <position position="38"/>
    </location>
</feature>
<gene>
    <name evidence="1" type="ORF">LEA_12727</name>
</gene>
<sequence length="38" mass="4448">MDSFMSWVGGKKALRDEILSRFPLYYEKYIEVFGGAGW</sequence>
<dbReference type="SUPFAM" id="SSF53335">
    <property type="entry name" value="S-adenosyl-L-methionine-dependent methyltransferases"/>
    <property type="match status" value="1"/>
</dbReference>
<keyword evidence="1" id="KW-0808">Transferase</keyword>
<organism evidence="1">
    <name type="scientific">human gut metagenome</name>
    <dbReference type="NCBI Taxonomy" id="408170"/>
    <lineage>
        <taxon>unclassified sequences</taxon>
        <taxon>metagenomes</taxon>
        <taxon>organismal metagenomes</taxon>
    </lineage>
</organism>
<dbReference type="EMBL" id="AJWY01008616">
    <property type="protein sequence ID" value="EKC60713.1"/>
    <property type="molecule type" value="Genomic_DNA"/>
</dbReference>
<dbReference type="Gene3D" id="3.40.50.150">
    <property type="entry name" value="Vaccinia Virus protein VP39"/>
    <property type="match status" value="1"/>
</dbReference>